<name>A0A832UYI2_9ARCH</name>
<dbReference type="InterPro" id="IPR050250">
    <property type="entry name" value="Macrolide_Exporter_MacB"/>
</dbReference>
<organism evidence="10 11">
    <name type="scientific">Candidatus Undinarchaeum marinum</name>
    <dbReference type="NCBI Taxonomy" id="2756141"/>
    <lineage>
        <taxon>Archaea</taxon>
        <taxon>Candidatus Undinarchaeota</taxon>
        <taxon>Candidatus Undinarchaeia</taxon>
        <taxon>Candidatus Undinarchaeales</taxon>
        <taxon>Candidatus Undinarchaeaceae</taxon>
        <taxon>Candidatus Undinarchaeum</taxon>
    </lineage>
</organism>
<sequence>MLWEVIRAQLSRHKLRTALTILSIFIGIFLLTSTVSFSEGLRVTLEENMGLFSGVVVVMEEGASMTDPFSSELDDSLIEEIEALGDVEMARGFTMELSDAGIIAGMTSDAFAVYGFDVGFKDGEMFDDNSDKEVVLGSTYAKRNDKTVGDEVSIYGKKYEVVGILESIGSAGDDSSIFMPIEETQKISGKEDTVMMISVKSANIDDAENVANQIIGEFDVMALSDKEMMRQVQDLMGNLNIAIYAIGIISSLVAGIVIMNVMFMSVSERTSEIGAMKAIGATNKQILSEVITESVTMSLIGGISAVLLSFGLAKSLNLYLDTRLMEVTGRLIIIAVLYSGFLGALGSFLPARQAMNIDPIEALRYE</sequence>
<evidence type="ECO:0000259" key="9">
    <source>
        <dbReference type="Pfam" id="PF12704"/>
    </source>
</evidence>
<comment type="subcellular location">
    <subcellularLocation>
        <location evidence="1">Cell membrane</location>
        <topology evidence="1">Multi-pass membrane protein</topology>
    </subcellularLocation>
</comment>
<feature type="domain" description="MacB-like periplasmic core" evidence="9">
    <location>
        <begin position="17"/>
        <end position="214"/>
    </location>
</feature>
<evidence type="ECO:0000256" key="7">
    <source>
        <dbReference type="SAM" id="Phobius"/>
    </source>
</evidence>
<dbReference type="Pfam" id="PF02687">
    <property type="entry name" value="FtsX"/>
    <property type="match status" value="1"/>
</dbReference>
<keyword evidence="3 7" id="KW-0812">Transmembrane</keyword>
<proteinExistence type="inferred from homology"/>
<feature type="transmembrane region" description="Helical" evidence="7">
    <location>
        <begin position="286"/>
        <end position="311"/>
    </location>
</feature>
<protein>
    <submittedName>
        <fullName evidence="10">ABC transporter permease</fullName>
    </submittedName>
</protein>
<evidence type="ECO:0000256" key="1">
    <source>
        <dbReference type="ARBA" id="ARBA00004651"/>
    </source>
</evidence>
<evidence type="ECO:0000256" key="6">
    <source>
        <dbReference type="ARBA" id="ARBA00038076"/>
    </source>
</evidence>
<evidence type="ECO:0000313" key="10">
    <source>
        <dbReference type="EMBL" id="HIJ99613.1"/>
    </source>
</evidence>
<keyword evidence="2" id="KW-1003">Cell membrane</keyword>
<evidence type="ECO:0000256" key="5">
    <source>
        <dbReference type="ARBA" id="ARBA00023136"/>
    </source>
</evidence>
<evidence type="ECO:0000256" key="4">
    <source>
        <dbReference type="ARBA" id="ARBA00022989"/>
    </source>
</evidence>
<evidence type="ECO:0000313" key="11">
    <source>
        <dbReference type="Proteomes" id="UP000604391"/>
    </source>
</evidence>
<accession>A0A832UYI2</accession>
<evidence type="ECO:0000259" key="8">
    <source>
        <dbReference type="Pfam" id="PF02687"/>
    </source>
</evidence>
<dbReference type="InterPro" id="IPR025857">
    <property type="entry name" value="MacB_PCD"/>
</dbReference>
<reference evidence="10 11" key="1">
    <citation type="journal article" name="Nat. Commun.">
        <title>Undinarchaeota illuminate DPANN phylogeny and the impact of gene transfer on archaeal evolution.</title>
        <authorList>
            <person name="Dombrowski N."/>
            <person name="Williams T.A."/>
            <person name="Sun J."/>
            <person name="Woodcroft B.J."/>
            <person name="Lee J.H."/>
            <person name="Minh B.Q."/>
            <person name="Rinke C."/>
            <person name="Spang A."/>
        </authorList>
    </citation>
    <scope>NUCLEOTIDE SEQUENCE [LARGE SCALE GENOMIC DNA]</scope>
    <source>
        <strain evidence="10">MAG_bin17</strain>
    </source>
</reference>
<dbReference type="Proteomes" id="UP000604391">
    <property type="component" value="Unassembled WGS sequence"/>
</dbReference>
<evidence type="ECO:0000256" key="3">
    <source>
        <dbReference type="ARBA" id="ARBA00022692"/>
    </source>
</evidence>
<dbReference type="GO" id="GO:0022857">
    <property type="term" value="F:transmembrane transporter activity"/>
    <property type="evidence" value="ECO:0007669"/>
    <property type="project" value="TreeGrafter"/>
</dbReference>
<feature type="domain" description="ABC3 transporter permease C-terminal" evidence="8">
    <location>
        <begin position="245"/>
        <end position="359"/>
    </location>
</feature>
<dbReference type="EMBL" id="DVAD01000013">
    <property type="protein sequence ID" value="HIJ99613.1"/>
    <property type="molecule type" value="Genomic_DNA"/>
</dbReference>
<dbReference type="PANTHER" id="PTHR30572">
    <property type="entry name" value="MEMBRANE COMPONENT OF TRANSPORTER-RELATED"/>
    <property type="match status" value="1"/>
</dbReference>
<comment type="caution">
    <text evidence="10">The sequence shown here is derived from an EMBL/GenBank/DDBJ whole genome shotgun (WGS) entry which is preliminary data.</text>
</comment>
<keyword evidence="4 7" id="KW-1133">Transmembrane helix</keyword>
<dbReference type="InterPro" id="IPR003838">
    <property type="entry name" value="ABC3_permease_C"/>
</dbReference>
<dbReference type="PANTHER" id="PTHR30572:SF4">
    <property type="entry name" value="ABC TRANSPORTER PERMEASE YTRF"/>
    <property type="match status" value="1"/>
</dbReference>
<comment type="similarity">
    <text evidence="6">Belongs to the ABC-4 integral membrane protein family.</text>
</comment>
<feature type="transmembrane region" description="Helical" evidence="7">
    <location>
        <begin position="331"/>
        <end position="349"/>
    </location>
</feature>
<keyword evidence="5 7" id="KW-0472">Membrane</keyword>
<dbReference type="AlphaFoldDB" id="A0A832UYI2"/>
<dbReference type="GO" id="GO:0005886">
    <property type="term" value="C:plasma membrane"/>
    <property type="evidence" value="ECO:0007669"/>
    <property type="project" value="UniProtKB-SubCell"/>
</dbReference>
<dbReference type="Pfam" id="PF12704">
    <property type="entry name" value="MacB_PCD"/>
    <property type="match status" value="1"/>
</dbReference>
<evidence type="ECO:0000256" key="2">
    <source>
        <dbReference type="ARBA" id="ARBA00022475"/>
    </source>
</evidence>
<keyword evidence="11" id="KW-1185">Reference proteome</keyword>
<feature type="transmembrane region" description="Helical" evidence="7">
    <location>
        <begin position="241"/>
        <end position="266"/>
    </location>
</feature>
<gene>
    <name evidence="10" type="ORF">H1011_02200</name>
</gene>